<comment type="caution">
    <text evidence="13">The sequence shown here is derived from an EMBL/GenBank/DDBJ whole genome shotgun (WGS) entry which is preliminary data.</text>
</comment>
<sequence>MRRLASGPDILLLAAVWIVDVAVFSTLLNRSDSPSGLLRAPVVVGYAAVGAAALLLRRSHPVWVFAAVWLHSCAANLLPLGVHPTAGVLVALYTVTASRGEAVGALAMVAGFVPLGLTVAAEVRAAAADERITILTANAIFFTVVGLLVWGLGRWVRANREHARELERRRLAEADAAVAVERRRIARELHDIVAHAVTVMVLQAGGAQQILGTDAARALRTLRQIEDLGREAMGELRRLLLVLRPSAGDEAQQPVDGHQPGLDDVDRLVGTFREASLPVRLGVCGAARRMDRSTDLTAYRVVQEALTNVMKHAGPGTRTRVELNWADALSIRVTDDGGSPPRRASAPSAGHGLLGLQERVDVVGGTLTAGPTRDGGFEVNAALPVPTTEPDRARSGG</sequence>
<dbReference type="InterPro" id="IPR003594">
    <property type="entry name" value="HATPase_dom"/>
</dbReference>
<name>A0A4Q7ZSW0_9ACTN</name>
<dbReference type="GO" id="GO:0016020">
    <property type="term" value="C:membrane"/>
    <property type="evidence" value="ECO:0007669"/>
    <property type="project" value="InterPro"/>
</dbReference>
<feature type="domain" description="Histidine kinase/HSP90-like ATPase" evidence="10">
    <location>
        <begin position="298"/>
        <end position="386"/>
    </location>
</feature>
<dbReference type="Pfam" id="PF23539">
    <property type="entry name" value="DUF7134"/>
    <property type="match status" value="1"/>
</dbReference>
<dbReference type="Gene3D" id="1.20.5.1930">
    <property type="match status" value="1"/>
</dbReference>
<dbReference type="GO" id="GO:0000155">
    <property type="term" value="F:phosphorelay sensor kinase activity"/>
    <property type="evidence" value="ECO:0007669"/>
    <property type="project" value="InterPro"/>
</dbReference>
<feature type="transmembrane region" description="Helical" evidence="9">
    <location>
        <begin position="132"/>
        <end position="152"/>
    </location>
</feature>
<keyword evidence="9" id="KW-0472">Membrane</keyword>
<feature type="domain" description="Signal transduction histidine kinase subgroup 3 dimerisation and phosphoacceptor" evidence="11">
    <location>
        <begin position="181"/>
        <end position="247"/>
    </location>
</feature>
<evidence type="ECO:0000256" key="7">
    <source>
        <dbReference type="ARBA" id="ARBA00022840"/>
    </source>
</evidence>
<keyword evidence="7" id="KW-0067">ATP-binding</keyword>
<dbReference type="InterPro" id="IPR050482">
    <property type="entry name" value="Sensor_HK_TwoCompSys"/>
</dbReference>
<dbReference type="EC" id="2.7.13.3" evidence="2"/>
<evidence type="ECO:0000313" key="13">
    <source>
        <dbReference type="EMBL" id="RZU54298.1"/>
    </source>
</evidence>
<dbReference type="Pfam" id="PF07730">
    <property type="entry name" value="HisKA_3"/>
    <property type="match status" value="1"/>
</dbReference>
<dbReference type="EMBL" id="SHKY01000001">
    <property type="protein sequence ID" value="RZU54298.1"/>
    <property type="molecule type" value="Genomic_DNA"/>
</dbReference>
<keyword evidence="5" id="KW-0547">Nucleotide-binding</keyword>
<keyword evidence="8" id="KW-0902">Two-component regulatory system</keyword>
<dbReference type="InterPro" id="IPR055558">
    <property type="entry name" value="DUF7134"/>
</dbReference>
<comment type="catalytic activity">
    <reaction evidence="1">
        <text>ATP + protein L-histidine = ADP + protein N-phospho-L-histidine.</text>
        <dbReference type="EC" id="2.7.13.3"/>
    </reaction>
</comment>
<dbReference type="Proteomes" id="UP000292564">
    <property type="component" value="Unassembled WGS sequence"/>
</dbReference>
<evidence type="ECO:0000256" key="6">
    <source>
        <dbReference type="ARBA" id="ARBA00022777"/>
    </source>
</evidence>
<reference evidence="13 14" key="1">
    <citation type="submission" date="2019-02" db="EMBL/GenBank/DDBJ databases">
        <title>Sequencing the genomes of 1000 actinobacteria strains.</title>
        <authorList>
            <person name="Klenk H.-P."/>
        </authorList>
    </citation>
    <scope>NUCLEOTIDE SEQUENCE [LARGE SCALE GENOMIC DNA]</scope>
    <source>
        <strain evidence="13 14">DSM 45162</strain>
    </source>
</reference>
<evidence type="ECO:0000313" key="14">
    <source>
        <dbReference type="Proteomes" id="UP000292564"/>
    </source>
</evidence>
<dbReference type="OrthoDB" id="227596at2"/>
<dbReference type="PANTHER" id="PTHR24421">
    <property type="entry name" value="NITRATE/NITRITE SENSOR PROTEIN NARX-RELATED"/>
    <property type="match status" value="1"/>
</dbReference>
<dbReference type="AlphaFoldDB" id="A0A4Q7ZSW0"/>
<dbReference type="GO" id="GO:0005524">
    <property type="term" value="F:ATP binding"/>
    <property type="evidence" value="ECO:0007669"/>
    <property type="project" value="UniProtKB-KW"/>
</dbReference>
<dbReference type="SUPFAM" id="SSF55874">
    <property type="entry name" value="ATPase domain of HSP90 chaperone/DNA topoisomerase II/histidine kinase"/>
    <property type="match status" value="1"/>
</dbReference>
<dbReference type="Pfam" id="PF02518">
    <property type="entry name" value="HATPase_c"/>
    <property type="match status" value="1"/>
</dbReference>
<dbReference type="GO" id="GO:0046983">
    <property type="term" value="F:protein dimerization activity"/>
    <property type="evidence" value="ECO:0007669"/>
    <property type="project" value="InterPro"/>
</dbReference>
<evidence type="ECO:0000259" key="10">
    <source>
        <dbReference type="Pfam" id="PF02518"/>
    </source>
</evidence>
<feature type="domain" description="DUF7134" evidence="12">
    <location>
        <begin position="8"/>
        <end position="160"/>
    </location>
</feature>
<dbReference type="Gene3D" id="3.30.565.10">
    <property type="entry name" value="Histidine kinase-like ATPase, C-terminal domain"/>
    <property type="match status" value="1"/>
</dbReference>
<feature type="transmembrane region" description="Helical" evidence="9">
    <location>
        <begin position="102"/>
        <end position="120"/>
    </location>
</feature>
<evidence type="ECO:0000256" key="9">
    <source>
        <dbReference type="SAM" id="Phobius"/>
    </source>
</evidence>
<evidence type="ECO:0000259" key="12">
    <source>
        <dbReference type="Pfam" id="PF23539"/>
    </source>
</evidence>
<dbReference type="RefSeq" id="WP_130512673.1">
    <property type="nucleotide sequence ID" value="NZ_SHKY01000001.1"/>
</dbReference>
<organism evidence="13 14">
    <name type="scientific">Krasilnikovia cinnamomea</name>
    <dbReference type="NCBI Taxonomy" id="349313"/>
    <lineage>
        <taxon>Bacteria</taxon>
        <taxon>Bacillati</taxon>
        <taxon>Actinomycetota</taxon>
        <taxon>Actinomycetes</taxon>
        <taxon>Micromonosporales</taxon>
        <taxon>Micromonosporaceae</taxon>
        <taxon>Krasilnikovia</taxon>
    </lineage>
</organism>
<dbReference type="InterPro" id="IPR036890">
    <property type="entry name" value="HATPase_C_sf"/>
</dbReference>
<evidence type="ECO:0000256" key="4">
    <source>
        <dbReference type="ARBA" id="ARBA00022679"/>
    </source>
</evidence>
<evidence type="ECO:0000256" key="3">
    <source>
        <dbReference type="ARBA" id="ARBA00022553"/>
    </source>
</evidence>
<protein>
    <recommendedName>
        <fullName evidence="2">histidine kinase</fullName>
        <ecNumber evidence="2">2.7.13.3</ecNumber>
    </recommendedName>
</protein>
<dbReference type="InterPro" id="IPR011712">
    <property type="entry name" value="Sig_transdc_His_kin_sub3_dim/P"/>
</dbReference>
<evidence type="ECO:0000256" key="8">
    <source>
        <dbReference type="ARBA" id="ARBA00023012"/>
    </source>
</evidence>
<keyword evidence="9" id="KW-1133">Transmembrane helix</keyword>
<dbReference type="CDD" id="cd16917">
    <property type="entry name" value="HATPase_UhpB-NarQ-NarX-like"/>
    <property type="match status" value="1"/>
</dbReference>
<evidence type="ECO:0000256" key="5">
    <source>
        <dbReference type="ARBA" id="ARBA00022741"/>
    </source>
</evidence>
<evidence type="ECO:0000256" key="1">
    <source>
        <dbReference type="ARBA" id="ARBA00000085"/>
    </source>
</evidence>
<evidence type="ECO:0000256" key="2">
    <source>
        <dbReference type="ARBA" id="ARBA00012438"/>
    </source>
</evidence>
<accession>A0A4Q7ZSW0</accession>
<keyword evidence="4" id="KW-0808">Transferase</keyword>
<proteinExistence type="predicted"/>
<feature type="transmembrane region" description="Helical" evidence="9">
    <location>
        <begin position="12"/>
        <end position="30"/>
    </location>
</feature>
<feature type="transmembrane region" description="Helical" evidence="9">
    <location>
        <begin position="36"/>
        <end position="56"/>
    </location>
</feature>
<dbReference type="PANTHER" id="PTHR24421:SF10">
    <property type="entry name" value="NITRATE_NITRITE SENSOR PROTEIN NARQ"/>
    <property type="match status" value="1"/>
</dbReference>
<keyword evidence="6 13" id="KW-0418">Kinase</keyword>
<evidence type="ECO:0000259" key="11">
    <source>
        <dbReference type="Pfam" id="PF07730"/>
    </source>
</evidence>
<keyword evidence="14" id="KW-1185">Reference proteome</keyword>
<keyword evidence="3" id="KW-0597">Phosphoprotein</keyword>
<gene>
    <name evidence="13" type="ORF">EV385_6248</name>
</gene>
<keyword evidence="9" id="KW-0812">Transmembrane</keyword>